<feature type="non-terminal residue" evidence="3">
    <location>
        <position position="129"/>
    </location>
</feature>
<protein>
    <recommendedName>
        <fullName evidence="5">Cytochrome c domain-containing protein</fullName>
    </recommendedName>
</protein>
<feature type="signal peptide" evidence="2">
    <location>
        <begin position="1"/>
        <end position="18"/>
    </location>
</feature>
<dbReference type="Proteomes" id="UP001328107">
    <property type="component" value="Unassembled WGS sequence"/>
</dbReference>
<comment type="caution">
    <text evidence="3">The sequence shown here is derived from an EMBL/GenBank/DDBJ whole genome shotgun (WGS) entry which is preliminary data.</text>
</comment>
<feature type="compositionally biased region" description="Polar residues" evidence="1">
    <location>
        <begin position="86"/>
        <end position="95"/>
    </location>
</feature>
<feature type="compositionally biased region" description="Gly residues" evidence="1">
    <location>
        <begin position="119"/>
        <end position="129"/>
    </location>
</feature>
<keyword evidence="4" id="KW-1185">Reference proteome</keyword>
<dbReference type="AlphaFoldDB" id="A0AAN5CPF8"/>
<organism evidence="3 4">
    <name type="scientific">Pristionchus mayeri</name>
    <dbReference type="NCBI Taxonomy" id="1317129"/>
    <lineage>
        <taxon>Eukaryota</taxon>
        <taxon>Metazoa</taxon>
        <taxon>Ecdysozoa</taxon>
        <taxon>Nematoda</taxon>
        <taxon>Chromadorea</taxon>
        <taxon>Rhabditida</taxon>
        <taxon>Rhabditina</taxon>
        <taxon>Diplogasteromorpha</taxon>
        <taxon>Diplogasteroidea</taxon>
        <taxon>Neodiplogasteridae</taxon>
        <taxon>Pristionchus</taxon>
    </lineage>
</organism>
<evidence type="ECO:0000313" key="3">
    <source>
        <dbReference type="EMBL" id="GMR47994.1"/>
    </source>
</evidence>
<feature type="chain" id="PRO_5042872532" description="Cytochrome c domain-containing protein" evidence="2">
    <location>
        <begin position="19"/>
        <end position="129"/>
    </location>
</feature>
<name>A0AAN5CPF8_9BILA</name>
<accession>A0AAN5CPF8</accession>
<feature type="region of interest" description="Disordered" evidence="1">
    <location>
        <begin position="86"/>
        <end position="129"/>
    </location>
</feature>
<evidence type="ECO:0000256" key="2">
    <source>
        <dbReference type="SAM" id="SignalP"/>
    </source>
</evidence>
<evidence type="ECO:0000313" key="4">
    <source>
        <dbReference type="Proteomes" id="UP001328107"/>
    </source>
</evidence>
<evidence type="ECO:0000256" key="1">
    <source>
        <dbReference type="SAM" id="MobiDB-lite"/>
    </source>
</evidence>
<keyword evidence="2" id="KW-0732">Signal</keyword>
<evidence type="ECO:0008006" key="5">
    <source>
        <dbReference type="Google" id="ProtNLM"/>
    </source>
</evidence>
<dbReference type="EMBL" id="BTRK01000004">
    <property type="protein sequence ID" value="GMR47994.1"/>
    <property type="molecule type" value="Genomic_DNA"/>
</dbReference>
<gene>
    <name evidence="3" type="ORF">PMAYCL1PPCAC_18189</name>
</gene>
<sequence length="129" mass="13617">MRVNMLLILSTAIVECAAYNTKEEKACSACHFSESGRLRIKNTPGLEPVLFNNGTNILHHAALEEIGATAPTILLCRILCKLHRSNPSGPPSTTDPELPPYGCGHSAPPHGTSFPHPPHGGGHGIPPTG</sequence>
<reference evidence="4" key="1">
    <citation type="submission" date="2022-10" db="EMBL/GenBank/DDBJ databases">
        <title>Genome assembly of Pristionchus species.</title>
        <authorList>
            <person name="Yoshida K."/>
            <person name="Sommer R.J."/>
        </authorList>
    </citation>
    <scope>NUCLEOTIDE SEQUENCE [LARGE SCALE GENOMIC DNA]</scope>
    <source>
        <strain evidence="4">RS5460</strain>
    </source>
</reference>
<proteinExistence type="predicted"/>